<gene>
    <name evidence="1" type="ORF">PNOK_0649700</name>
</gene>
<dbReference type="Proteomes" id="UP000217199">
    <property type="component" value="Unassembled WGS sequence"/>
</dbReference>
<accession>A0A286UEJ3</accession>
<dbReference type="EMBL" id="NBII01000006">
    <property type="protein sequence ID" value="PAV18011.1"/>
    <property type="molecule type" value="Genomic_DNA"/>
</dbReference>
<organism evidence="1 2">
    <name type="scientific">Pyrrhoderma noxium</name>
    <dbReference type="NCBI Taxonomy" id="2282107"/>
    <lineage>
        <taxon>Eukaryota</taxon>
        <taxon>Fungi</taxon>
        <taxon>Dikarya</taxon>
        <taxon>Basidiomycota</taxon>
        <taxon>Agaricomycotina</taxon>
        <taxon>Agaricomycetes</taxon>
        <taxon>Hymenochaetales</taxon>
        <taxon>Hymenochaetaceae</taxon>
        <taxon>Pyrrhoderma</taxon>
    </lineage>
</organism>
<reference evidence="1 2" key="1">
    <citation type="journal article" date="2017" name="Mol. Ecol.">
        <title>Comparative and population genomic landscape of Phellinus noxius: A hypervariable fungus causing root rot in trees.</title>
        <authorList>
            <person name="Chung C.L."/>
            <person name="Lee T.J."/>
            <person name="Akiba M."/>
            <person name="Lee H.H."/>
            <person name="Kuo T.H."/>
            <person name="Liu D."/>
            <person name="Ke H.M."/>
            <person name="Yokoi T."/>
            <person name="Roa M.B."/>
            <person name="Lu M.J."/>
            <person name="Chang Y.Y."/>
            <person name="Ann P.J."/>
            <person name="Tsai J.N."/>
            <person name="Chen C.Y."/>
            <person name="Tzean S.S."/>
            <person name="Ota Y."/>
            <person name="Hattori T."/>
            <person name="Sahashi N."/>
            <person name="Liou R.F."/>
            <person name="Kikuchi T."/>
            <person name="Tsai I.J."/>
        </authorList>
    </citation>
    <scope>NUCLEOTIDE SEQUENCE [LARGE SCALE GENOMIC DNA]</scope>
    <source>
        <strain evidence="1 2">FFPRI411160</strain>
    </source>
</reference>
<dbReference type="AlphaFoldDB" id="A0A286UEJ3"/>
<dbReference type="InParanoid" id="A0A286UEJ3"/>
<sequence length="336" mass="37754">MVTMKSPTNSKTVEMYYKASLACYFPIYFVGPQPVLRAIPAHIFPQGEIQRLKRLTLGGARQRRTQCEPLLLPIVASEVSFLEGSGTPARTQGKTTVQNEVESLHLVKGKMGLPRGPRGLFSPLGTLRKTAYTFTTFKERPQQSRRIGHSFASGTFLPSVPPSSIHPLKVDPSTLPSKPILEVNEETTSRTQPSTPTINYSQEISVCSQTSTPLTLTLDIKVQDLIPSTSKDIIHSANDTTPASVKSYETAVIKSRRPRRYVSENLLQLRSEIQSNRKQVENIQFCYKKLEEYNQCAKILKKRVDERQTRLENVFAAGVDELGRLRNFRYGQRLTA</sequence>
<evidence type="ECO:0000313" key="1">
    <source>
        <dbReference type="EMBL" id="PAV18011.1"/>
    </source>
</evidence>
<evidence type="ECO:0000313" key="2">
    <source>
        <dbReference type="Proteomes" id="UP000217199"/>
    </source>
</evidence>
<comment type="caution">
    <text evidence="1">The sequence shown here is derived from an EMBL/GenBank/DDBJ whole genome shotgun (WGS) entry which is preliminary data.</text>
</comment>
<keyword evidence="2" id="KW-1185">Reference proteome</keyword>
<protein>
    <submittedName>
        <fullName evidence="1">Uncharacterized protein</fullName>
    </submittedName>
</protein>
<proteinExistence type="predicted"/>
<name>A0A286UEJ3_9AGAM</name>